<dbReference type="EMBL" id="JAPWTJ010001020">
    <property type="protein sequence ID" value="KAJ8974309.1"/>
    <property type="molecule type" value="Genomic_DNA"/>
</dbReference>
<keyword evidence="2" id="KW-1185">Reference proteome</keyword>
<dbReference type="PANTHER" id="PTHR33939:SF1">
    <property type="entry name" value="DUF4371 DOMAIN-CONTAINING PROTEIN"/>
    <property type="match status" value="1"/>
</dbReference>
<sequence length="333" mass="38551">MAATDATCSGVVTSRKRRHLTNEELQMIKNVYEGIRARQNISTTEAFDICSSLTKVCVNSVYRAVKYDEKTSAKKKKTETRGRKKNVVDEDVKYAIPAVAQDENLPKLSRKLLLRTMHEMNFHHLKRNRKSLLIEKNEIVLWRRSYLEKLKQFRNSNRKIYYLDETWVNEGDTVTKVWQDCNIQTRRQAFLEGFSPGLKAPSGRGRRLIITHIGSDSVDEMAKARDVTILRLPPYHCELNPIELIWAQIKTDVARNNRTFKLGDVKLLLNDAISRVTADTWSKCILHVKKEEQRMWDLDTRSEALIEPVIINLRDNSSSDSEFSDSEFDSDSD</sequence>
<gene>
    <name evidence="1" type="ORF">NQ317_009549</name>
</gene>
<comment type="caution">
    <text evidence="1">The sequence shown here is derived from an EMBL/GenBank/DDBJ whole genome shotgun (WGS) entry which is preliminary data.</text>
</comment>
<organism evidence="1 2">
    <name type="scientific">Molorchus minor</name>
    <dbReference type="NCBI Taxonomy" id="1323400"/>
    <lineage>
        <taxon>Eukaryota</taxon>
        <taxon>Metazoa</taxon>
        <taxon>Ecdysozoa</taxon>
        <taxon>Arthropoda</taxon>
        <taxon>Hexapoda</taxon>
        <taxon>Insecta</taxon>
        <taxon>Pterygota</taxon>
        <taxon>Neoptera</taxon>
        <taxon>Endopterygota</taxon>
        <taxon>Coleoptera</taxon>
        <taxon>Polyphaga</taxon>
        <taxon>Cucujiformia</taxon>
        <taxon>Chrysomeloidea</taxon>
        <taxon>Cerambycidae</taxon>
        <taxon>Lamiinae</taxon>
        <taxon>Monochamini</taxon>
        <taxon>Molorchus</taxon>
    </lineage>
</organism>
<name>A0ABQ9J8U4_9CUCU</name>
<reference evidence="1" key="1">
    <citation type="journal article" date="2023" name="Insect Mol. Biol.">
        <title>Genome sequencing provides insights into the evolution of gene families encoding plant cell wall-degrading enzymes in longhorned beetles.</title>
        <authorList>
            <person name="Shin N.R."/>
            <person name="Okamura Y."/>
            <person name="Kirsch R."/>
            <person name="Pauchet Y."/>
        </authorList>
    </citation>
    <scope>NUCLEOTIDE SEQUENCE</scope>
    <source>
        <strain evidence="1">MMC_N1</strain>
    </source>
</reference>
<evidence type="ECO:0008006" key="3">
    <source>
        <dbReference type="Google" id="ProtNLM"/>
    </source>
</evidence>
<dbReference type="Proteomes" id="UP001162164">
    <property type="component" value="Unassembled WGS sequence"/>
</dbReference>
<evidence type="ECO:0000313" key="2">
    <source>
        <dbReference type="Proteomes" id="UP001162164"/>
    </source>
</evidence>
<evidence type="ECO:0000313" key="1">
    <source>
        <dbReference type="EMBL" id="KAJ8974309.1"/>
    </source>
</evidence>
<protein>
    <recommendedName>
        <fullName evidence="3">Tc1-like transposase DDE domain-containing protein</fullName>
    </recommendedName>
</protein>
<dbReference type="InterPro" id="IPR036397">
    <property type="entry name" value="RNaseH_sf"/>
</dbReference>
<proteinExistence type="predicted"/>
<dbReference type="Gene3D" id="3.30.420.10">
    <property type="entry name" value="Ribonuclease H-like superfamily/Ribonuclease H"/>
    <property type="match status" value="1"/>
</dbReference>
<dbReference type="PANTHER" id="PTHR33939">
    <property type="entry name" value="PROTEIN CBG22215"/>
    <property type="match status" value="1"/>
</dbReference>
<accession>A0ABQ9J8U4</accession>